<keyword evidence="1" id="KW-1133">Transmembrane helix</keyword>
<reference evidence="2 3" key="1">
    <citation type="journal article" date="2015" name="Nature">
        <title>rRNA introns, odd ribosomes, and small enigmatic genomes across a large radiation of phyla.</title>
        <authorList>
            <person name="Brown C.T."/>
            <person name="Hug L.A."/>
            <person name="Thomas B.C."/>
            <person name="Sharon I."/>
            <person name="Castelle C.J."/>
            <person name="Singh A."/>
            <person name="Wilkins M.J."/>
            <person name="Williams K.H."/>
            <person name="Banfield J.F."/>
        </authorList>
    </citation>
    <scope>NUCLEOTIDE SEQUENCE [LARGE SCALE GENOMIC DNA]</scope>
</reference>
<protein>
    <submittedName>
        <fullName evidence="2">Uncharacterized protein</fullName>
    </submittedName>
</protein>
<accession>A0A0G1MLP1</accession>
<evidence type="ECO:0000256" key="1">
    <source>
        <dbReference type="SAM" id="Phobius"/>
    </source>
</evidence>
<dbReference type="Gene3D" id="3.30.70.60">
    <property type="match status" value="1"/>
</dbReference>
<proteinExistence type="predicted"/>
<evidence type="ECO:0000313" key="2">
    <source>
        <dbReference type="EMBL" id="KKU09037.1"/>
    </source>
</evidence>
<dbReference type="AlphaFoldDB" id="A0A0G1MLP1"/>
<dbReference type="Proteomes" id="UP000034329">
    <property type="component" value="Unassembled WGS sequence"/>
</dbReference>
<dbReference type="InterPro" id="IPR014717">
    <property type="entry name" value="Transl_elong_EF1B/ribsomal_bS6"/>
</dbReference>
<sequence length="226" mass="23907">MFKNLPENVRMAISSVLPLLVVVFLFIIVGNFGFSRIAGVRQQISQSQRDKAVLGQKLDLLSTVSATVATEATIASVAVPAGNSVLAVIWQLKTLGVGSGVLLSNIKAAAEVKDESGLSRSDVSFEVSGARSSVLAFLKGISEFAPLVVLDKIKLNEIGGAVRANIALKSFWSEFPTKLPATTEPITDLTTEERKILGELSALRQPAFVEIPAAAQTSGRSDPFGP</sequence>
<keyword evidence="1" id="KW-0472">Membrane</keyword>
<keyword evidence="1" id="KW-0812">Transmembrane</keyword>
<dbReference type="EMBL" id="LCLA01000051">
    <property type="protein sequence ID" value="KKU09037.1"/>
    <property type="molecule type" value="Genomic_DNA"/>
</dbReference>
<evidence type="ECO:0000313" key="3">
    <source>
        <dbReference type="Proteomes" id="UP000034329"/>
    </source>
</evidence>
<feature type="transmembrane region" description="Helical" evidence="1">
    <location>
        <begin position="12"/>
        <end position="34"/>
    </location>
</feature>
<gene>
    <name evidence="2" type="ORF">UX13_C0051G0007</name>
</gene>
<name>A0A0G1MLP1_9BACT</name>
<comment type="caution">
    <text evidence="2">The sequence shown here is derived from an EMBL/GenBank/DDBJ whole genome shotgun (WGS) entry which is preliminary data.</text>
</comment>
<organism evidence="2 3">
    <name type="scientific">Candidatus Woesebacteria bacterium GW2011_GWB1_45_5</name>
    <dbReference type="NCBI Taxonomy" id="1618581"/>
    <lineage>
        <taxon>Bacteria</taxon>
        <taxon>Candidatus Woeseibacteriota</taxon>
    </lineage>
</organism>